<dbReference type="KEGG" id="psim:KR76_03160"/>
<dbReference type="InterPro" id="IPR004360">
    <property type="entry name" value="Glyas_Fos-R_dOase_dom"/>
</dbReference>
<sequence length="141" mass="15327">MPGLQLTDICLVTRDLDAAVDFYTEKLGYQLKSRMPGFADFTRNGVILALWDASAIRDSTGVPAAVEAPSGHGVMMAVELDSPDEVDREHARLTAQGVEFYAPPKDYAWNARCAYFAGPCGEFWELFAWHEGGAPGAVDPS</sequence>
<dbReference type="EMBL" id="CP009896">
    <property type="protein sequence ID" value="AIY16004.1"/>
    <property type="molecule type" value="Genomic_DNA"/>
</dbReference>
<dbReference type="Pfam" id="PF00903">
    <property type="entry name" value="Glyoxalase"/>
    <property type="match status" value="1"/>
</dbReference>
<dbReference type="SUPFAM" id="SSF54593">
    <property type="entry name" value="Glyoxalase/Bleomycin resistance protein/Dihydroxybiphenyl dioxygenase"/>
    <property type="match status" value="1"/>
</dbReference>
<dbReference type="eggNOG" id="COG0346">
    <property type="taxonomic scope" value="Bacteria"/>
</dbReference>
<evidence type="ECO:0000313" key="1">
    <source>
        <dbReference type="EMBL" id="AIY16004.1"/>
    </source>
</evidence>
<proteinExistence type="predicted"/>
<evidence type="ECO:0000313" key="2">
    <source>
        <dbReference type="Proteomes" id="UP000030300"/>
    </source>
</evidence>
<dbReference type="CDD" id="cd06587">
    <property type="entry name" value="VOC"/>
    <property type="match status" value="1"/>
</dbReference>
<dbReference type="PANTHER" id="PTHR36503:SF3">
    <property type="entry name" value="BLR0126 PROTEIN"/>
    <property type="match status" value="1"/>
</dbReference>
<dbReference type="AlphaFoldDB" id="A0A0A1DFK7"/>
<dbReference type="OrthoDB" id="9798430at2"/>
<dbReference type="InterPro" id="IPR037523">
    <property type="entry name" value="VOC_core"/>
</dbReference>
<dbReference type="PROSITE" id="PS51819">
    <property type="entry name" value="VOC"/>
    <property type="match status" value="1"/>
</dbReference>
<name>A0A0A1DFK7_NOCSI</name>
<accession>A0A0A1DFK7</accession>
<protein>
    <submittedName>
        <fullName evidence="1">Uncharacterized protein</fullName>
    </submittedName>
</protein>
<dbReference type="Proteomes" id="UP000030300">
    <property type="component" value="Chromosome"/>
</dbReference>
<dbReference type="STRING" id="2045.KR76_03160"/>
<keyword evidence="2" id="KW-1185">Reference proteome</keyword>
<dbReference type="PANTHER" id="PTHR36503">
    <property type="entry name" value="BLR2520 PROTEIN"/>
    <property type="match status" value="1"/>
</dbReference>
<dbReference type="HOGENOM" id="CLU_046006_18_3_11"/>
<dbReference type="InterPro" id="IPR029068">
    <property type="entry name" value="Glyas_Bleomycin-R_OHBP_Dase"/>
</dbReference>
<dbReference type="RefSeq" id="WP_038676567.1">
    <property type="nucleotide sequence ID" value="NZ_BJMC01000005.1"/>
</dbReference>
<dbReference type="GeneID" id="96607973"/>
<organism evidence="1 2">
    <name type="scientific">Nocardioides simplex</name>
    <name type="common">Arthrobacter simplex</name>
    <dbReference type="NCBI Taxonomy" id="2045"/>
    <lineage>
        <taxon>Bacteria</taxon>
        <taxon>Bacillati</taxon>
        <taxon>Actinomycetota</taxon>
        <taxon>Actinomycetes</taxon>
        <taxon>Propionibacteriales</taxon>
        <taxon>Nocardioidaceae</taxon>
        <taxon>Pimelobacter</taxon>
    </lineage>
</organism>
<reference evidence="1 2" key="1">
    <citation type="journal article" date="2015" name="Genome Announc.">
        <title>Complete Genome Sequence of Steroid-Transforming Nocardioides simplex VKM Ac-2033D.</title>
        <authorList>
            <person name="Shtratnikova V.Y."/>
            <person name="Schelkunov M.I."/>
            <person name="Pekov Y.A."/>
            <person name="Fokina V.V."/>
            <person name="Logacheva M.D."/>
            <person name="Sokolov S.L."/>
            <person name="Bragin E.Y."/>
            <person name="Ashapkin V.V."/>
            <person name="Donova M.V."/>
        </authorList>
    </citation>
    <scope>NUCLEOTIDE SEQUENCE [LARGE SCALE GENOMIC DNA]</scope>
    <source>
        <strain evidence="1 2">VKM Ac-2033D</strain>
    </source>
</reference>
<gene>
    <name evidence="1" type="ORF">KR76_03160</name>
</gene>
<dbReference type="Gene3D" id="3.10.180.10">
    <property type="entry name" value="2,3-Dihydroxybiphenyl 1,2-Dioxygenase, domain 1"/>
    <property type="match status" value="1"/>
</dbReference>